<gene>
    <name evidence="1" type="ORF">N0V91_010180</name>
</gene>
<dbReference type="Proteomes" id="UP001140510">
    <property type="component" value="Unassembled WGS sequence"/>
</dbReference>
<protein>
    <submittedName>
        <fullName evidence="1">Uncharacterized protein</fullName>
    </submittedName>
</protein>
<organism evidence="1 2">
    <name type="scientific">Didymella pomorum</name>
    <dbReference type="NCBI Taxonomy" id="749634"/>
    <lineage>
        <taxon>Eukaryota</taxon>
        <taxon>Fungi</taxon>
        <taxon>Dikarya</taxon>
        <taxon>Ascomycota</taxon>
        <taxon>Pezizomycotina</taxon>
        <taxon>Dothideomycetes</taxon>
        <taxon>Pleosporomycetidae</taxon>
        <taxon>Pleosporales</taxon>
        <taxon>Pleosporineae</taxon>
        <taxon>Didymellaceae</taxon>
        <taxon>Didymella</taxon>
    </lineage>
</organism>
<reference evidence="1" key="1">
    <citation type="submission" date="2022-10" db="EMBL/GenBank/DDBJ databases">
        <title>Tapping the CABI collections for fungal endophytes: first genome assemblies for Collariella, Neodidymelliopsis, Ascochyta clinopodiicola, Didymella pomorum, Didymosphaeria variabile, Neocosmospora piperis and Neocucurbitaria cava.</title>
        <authorList>
            <person name="Hill R."/>
        </authorList>
    </citation>
    <scope>NUCLEOTIDE SEQUENCE</scope>
    <source>
        <strain evidence="1">IMI 355091</strain>
    </source>
</reference>
<proteinExistence type="predicted"/>
<evidence type="ECO:0000313" key="1">
    <source>
        <dbReference type="EMBL" id="KAJ4398475.1"/>
    </source>
</evidence>
<dbReference type="AlphaFoldDB" id="A0A9W8Z5W5"/>
<sequence length="186" mass="20567">MAMATQTLPGQEPTINVKCDDYLVIPAMKAMIRVTIGWTQDRSAKDAVFETIPRSADYYRGYGYNISAADKPEVLVFIAVELLDECYKDRAPLHLGATGNKANYCTTVNVVKVKSRAKADGTGKDRIAERFVVYHPKTRKPYAKRFDTAQIVPSGGELMNMLKKGDASPLIGKTLKDFEATEVAKI</sequence>
<dbReference type="OrthoDB" id="10586576at2759"/>
<accession>A0A9W8Z5W5</accession>
<name>A0A9W8Z5W5_9PLEO</name>
<dbReference type="EMBL" id="JAPEVA010000129">
    <property type="protein sequence ID" value="KAJ4398475.1"/>
    <property type="molecule type" value="Genomic_DNA"/>
</dbReference>
<comment type="caution">
    <text evidence="1">The sequence shown here is derived from an EMBL/GenBank/DDBJ whole genome shotgun (WGS) entry which is preliminary data.</text>
</comment>
<evidence type="ECO:0000313" key="2">
    <source>
        <dbReference type="Proteomes" id="UP001140510"/>
    </source>
</evidence>
<keyword evidence="2" id="KW-1185">Reference proteome</keyword>